<evidence type="ECO:0000256" key="1">
    <source>
        <dbReference type="ARBA" id="ARBA00007689"/>
    </source>
</evidence>
<dbReference type="Pfam" id="PF03795">
    <property type="entry name" value="YCII"/>
    <property type="match status" value="1"/>
</dbReference>
<dbReference type="PANTHER" id="PTHR33606">
    <property type="entry name" value="PROTEIN YCII"/>
    <property type="match status" value="1"/>
</dbReference>
<dbReference type="InterPro" id="IPR051807">
    <property type="entry name" value="Sec-metab_biosynth-assoc"/>
</dbReference>
<name>A0A679J1Z4_VARPD</name>
<organism evidence="3">
    <name type="scientific">Variovorax paradoxus</name>
    <dbReference type="NCBI Taxonomy" id="34073"/>
    <lineage>
        <taxon>Bacteria</taxon>
        <taxon>Pseudomonadati</taxon>
        <taxon>Pseudomonadota</taxon>
        <taxon>Betaproteobacteria</taxon>
        <taxon>Burkholderiales</taxon>
        <taxon>Comamonadaceae</taxon>
        <taxon>Variovorax</taxon>
    </lineage>
</organism>
<dbReference type="RefSeq" id="WP_339088634.1">
    <property type="nucleotide sequence ID" value="NZ_LR743507.1"/>
</dbReference>
<dbReference type="EMBL" id="LR743507">
    <property type="protein sequence ID" value="CAA2100759.1"/>
    <property type="molecule type" value="Genomic_DNA"/>
</dbReference>
<dbReference type="SUPFAM" id="SSF54909">
    <property type="entry name" value="Dimeric alpha+beta barrel"/>
    <property type="match status" value="1"/>
</dbReference>
<dbReference type="AlphaFoldDB" id="A0A679J1Z4"/>
<dbReference type="InterPro" id="IPR005545">
    <property type="entry name" value="YCII"/>
</dbReference>
<dbReference type="Gene3D" id="3.30.70.1060">
    <property type="entry name" value="Dimeric alpha+beta barrel"/>
    <property type="match status" value="1"/>
</dbReference>
<reference evidence="3" key="1">
    <citation type="submission" date="2019-12" db="EMBL/GenBank/DDBJ databases">
        <authorList>
            <person name="Cremers G."/>
        </authorList>
    </citation>
    <scope>NUCLEOTIDE SEQUENCE</scope>
    <source>
        <strain evidence="3">Vvax</strain>
    </source>
</reference>
<sequence length="101" mass="10807">MIFVFHLLDKPGTAELRTTVRPEHKAYLAGVADRIAFAGPLLADDGKTMVGSLLAIDFDSRADAEAWQAGEPFTRAGLYASSSVLAFTNLWPQKAGFPPAA</sequence>
<evidence type="ECO:0000259" key="2">
    <source>
        <dbReference type="Pfam" id="PF03795"/>
    </source>
</evidence>
<dbReference type="PANTHER" id="PTHR33606:SF3">
    <property type="entry name" value="PROTEIN YCII"/>
    <property type="match status" value="1"/>
</dbReference>
<feature type="domain" description="YCII-related" evidence="2">
    <location>
        <begin position="1"/>
        <end position="87"/>
    </location>
</feature>
<dbReference type="InterPro" id="IPR011008">
    <property type="entry name" value="Dimeric_a/b-barrel"/>
</dbReference>
<proteinExistence type="inferred from homology"/>
<evidence type="ECO:0000313" key="3">
    <source>
        <dbReference type="EMBL" id="CAA2100759.1"/>
    </source>
</evidence>
<protein>
    <recommendedName>
        <fullName evidence="2">YCII-related domain-containing protein</fullName>
    </recommendedName>
</protein>
<comment type="similarity">
    <text evidence="1">Belongs to the YciI family.</text>
</comment>
<accession>A0A679J1Z4</accession>
<gene>
    <name evidence="3" type="ORF">VVAX_00905</name>
</gene>